<organism evidence="1 2">
    <name type="scientific">Pseudomyxococcus hansupus</name>
    <dbReference type="NCBI Taxonomy" id="1297742"/>
    <lineage>
        <taxon>Bacteria</taxon>
        <taxon>Pseudomonadati</taxon>
        <taxon>Myxococcota</taxon>
        <taxon>Myxococcia</taxon>
        <taxon>Myxococcales</taxon>
        <taxon>Cystobacterineae</taxon>
        <taxon>Myxococcaceae</taxon>
        <taxon>Pseudomyxococcus</taxon>
    </lineage>
</organism>
<name>A0A0H4WUN4_9BACT</name>
<sequence>MGDDAEVANVRVFSRHDQGARRKKRACVTRNRAKIYADAFAR</sequence>
<gene>
    <name evidence="1" type="ORF">A176_003406</name>
</gene>
<accession>A0A0H4WUN4</accession>
<dbReference type="Proteomes" id="UP000009026">
    <property type="component" value="Chromosome"/>
</dbReference>
<dbReference type="KEGG" id="mym:A176_003406"/>
<evidence type="ECO:0000313" key="1">
    <source>
        <dbReference type="EMBL" id="AKQ66494.1"/>
    </source>
</evidence>
<dbReference type="AlphaFoldDB" id="A0A0H4WUN4"/>
<evidence type="ECO:0000313" key="2">
    <source>
        <dbReference type="Proteomes" id="UP000009026"/>
    </source>
</evidence>
<dbReference type="STRING" id="1297742.A176_003406"/>
<reference evidence="1 2" key="1">
    <citation type="journal article" date="2016" name="PLoS ONE">
        <title>Complete Genome Sequence and Comparative Genomics of a Novel Myxobacterium Myxococcus hansupus.</title>
        <authorList>
            <person name="Sharma G."/>
            <person name="Narwani T."/>
            <person name="Subramanian S."/>
        </authorList>
    </citation>
    <scope>NUCLEOTIDE SEQUENCE [LARGE SCALE GENOMIC DNA]</scope>
    <source>
        <strain evidence="2">mixupus</strain>
    </source>
</reference>
<keyword evidence="2" id="KW-1185">Reference proteome</keyword>
<proteinExistence type="predicted"/>
<dbReference type="EMBL" id="CP012109">
    <property type="protein sequence ID" value="AKQ66494.1"/>
    <property type="molecule type" value="Genomic_DNA"/>
</dbReference>
<protein>
    <submittedName>
        <fullName evidence="1">Uncharacterized protein</fullName>
    </submittedName>
</protein>